<dbReference type="InterPro" id="IPR001841">
    <property type="entry name" value="Znf_RING"/>
</dbReference>
<dbReference type="GO" id="GO:0061630">
    <property type="term" value="F:ubiquitin protein ligase activity"/>
    <property type="evidence" value="ECO:0007669"/>
    <property type="project" value="UniProtKB-EC"/>
</dbReference>
<keyword evidence="12" id="KW-1133">Transmembrane helix</keyword>
<dbReference type="EMBL" id="GL433839">
    <property type="protein sequence ID" value="EFN57556.1"/>
    <property type="molecule type" value="Genomic_DNA"/>
</dbReference>
<dbReference type="InterPro" id="IPR013083">
    <property type="entry name" value="Znf_RING/FYVE/PHD"/>
</dbReference>
<evidence type="ECO:0000313" key="21">
    <source>
        <dbReference type="EMBL" id="EFN57556.1"/>
    </source>
</evidence>
<evidence type="ECO:0000256" key="19">
    <source>
        <dbReference type="SAM" id="MobiDB-lite"/>
    </source>
</evidence>
<evidence type="ECO:0000256" key="5">
    <source>
        <dbReference type="ARBA" id="ARBA00022679"/>
    </source>
</evidence>
<evidence type="ECO:0000256" key="10">
    <source>
        <dbReference type="ARBA" id="ARBA00022833"/>
    </source>
</evidence>
<dbReference type="OMA" id="WHGLMEL"/>
<dbReference type="Proteomes" id="UP000008141">
    <property type="component" value="Unassembled WGS sequence"/>
</dbReference>
<protein>
    <recommendedName>
        <fullName evidence="17">RING-type E3 ubiquitin transferase (cysteine targeting)</fullName>
        <ecNumber evidence="17">2.3.2.36</ecNumber>
    </recommendedName>
    <alternativeName>
        <fullName evidence="15">Peroxin-2</fullName>
    </alternativeName>
</protein>
<evidence type="ECO:0000256" key="12">
    <source>
        <dbReference type="ARBA" id="ARBA00022989"/>
    </source>
</evidence>
<comment type="subcellular location">
    <subcellularLocation>
        <location evidence="1">Peroxisome membrane</location>
        <topology evidence="1">Multi-pass membrane protein</topology>
    </subcellularLocation>
</comment>
<dbReference type="PROSITE" id="PS50089">
    <property type="entry name" value="ZF_RING_2"/>
    <property type="match status" value="1"/>
</dbReference>
<feature type="domain" description="RING-type" evidence="20">
    <location>
        <begin position="255"/>
        <end position="296"/>
    </location>
</feature>
<evidence type="ECO:0000256" key="2">
    <source>
        <dbReference type="ARBA" id="ARBA00004906"/>
    </source>
</evidence>
<dbReference type="InterPro" id="IPR018957">
    <property type="entry name" value="Znf_C3HC4_RING-type"/>
</dbReference>
<dbReference type="OrthoDB" id="1701437at2759"/>
<dbReference type="InParanoid" id="E1Z9P0"/>
<evidence type="ECO:0000256" key="8">
    <source>
        <dbReference type="ARBA" id="ARBA00022771"/>
    </source>
</evidence>
<keyword evidence="10" id="KW-0862">Zinc</keyword>
<evidence type="ECO:0000256" key="17">
    <source>
        <dbReference type="ARBA" id="ARBA00034523"/>
    </source>
</evidence>
<evidence type="ECO:0000256" key="4">
    <source>
        <dbReference type="ARBA" id="ARBA00022448"/>
    </source>
</evidence>
<feature type="region of interest" description="Disordered" evidence="19">
    <location>
        <begin position="307"/>
        <end position="339"/>
    </location>
</feature>
<sequence>MRSSQMDAARLDEELSSMLREQFLRAFSLFRPAAVARLQPELTLLLDFLIFRFSIWEGRPLPGMSLMNLRYRNEAAPACLAGGHSGVEGPGLSAGQRSLYCLGTVVLRYAWARTTHHAAAQHWGDAGGTVWRRRGWDLLRRAESGYRLASLLNFLAFLRTGRYRSLLERVLRARLVYQQPSAARAISFEYLNRQLVWSELSELLLFLLPLVNVKAIKHALRSYLPRLPMLAGAGGALALAPGGQQDQGSGQQQQCGICSTVDILAPYAAVPCGHRFCYYCLRSHCLADAQYSCPLCLRRVDAMRQLGPPRAAGSGGSGSATGGGGDAGGGGPGGDSEAKVLARNELSLAGWLAERHPSSLP</sequence>
<evidence type="ECO:0000256" key="11">
    <source>
        <dbReference type="ARBA" id="ARBA00022927"/>
    </source>
</evidence>
<reference evidence="21 22" key="1">
    <citation type="journal article" date="2010" name="Plant Cell">
        <title>The Chlorella variabilis NC64A genome reveals adaptation to photosymbiosis, coevolution with viruses, and cryptic sex.</title>
        <authorList>
            <person name="Blanc G."/>
            <person name="Duncan G."/>
            <person name="Agarkova I."/>
            <person name="Borodovsky M."/>
            <person name="Gurnon J."/>
            <person name="Kuo A."/>
            <person name="Lindquist E."/>
            <person name="Lucas S."/>
            <person name="Pangilinan J."/>
            <person name="Polle J."/>
            <person name="Salamov A."/>
            <person name="Terry A."/>
            <person name="Yamada T."/>
            <person name="Dunigan D.D."/>
            <person name="Grigoriev I.V."/>
            <person name="Claverie J.M."/>
            <person name="Van Etten J.L."/>
        </authorList>
    </citation>
    <scope>NUCLEOTIDE SEQUENCE [LARGE SCALE GENOMIC DNA]</scope>
    <source>
        <strain evidence="21 22">NC64A</strain>
    </source>
</reference>
<dbReference type="Pfam" id="PF04757">
    <property type="entry name" value="Pex2_Pex12"/>
    <property type="match status" value="1"/>
</dbReference>
<feature type="compositionally biased region" description="Gly residues" evidence="19">
    <location>
        <begin position="313"/>
        <end position="334"/>
    </location>
</feature>
<dbReference type="GO" id="GO:0016558">
    <property type="term" value="P:protein import into peroxisome matrix"/>
    <property type="evidence" value="ECO:0007669"/>
    <property type="project" value="InterPro"/>
</dbReference>
<evidence type="ECO:0000256" key="16">
    <source>
        <dbReference type="ARBA" id="ARBA00034438"/>
    </source>
</evidence>
<keyword evidence="8 18" id="KW-0863">Zinc-finger</keyword>
<dbReference type="GeneID" id="17356952"/>
<gene>
    <name evidence="21" type="ORF">CHLNCDRAFT_34767</name>
</gene>
<evidence type="ECO:0000256" key="18">
    <source>
        <dbReference type="PROSITE-ProRule" id="PRU00175"/>
    </source>
</evidence>
<dbReference type="STRING" id="554065.E1Z9P0"/>
<dbReference type="InterPro" id="IPR006845">
    <property type="entry name" value="Pex_N"/>
</dbReference>
<keyword evidence="13" id="KW-0472">Membrane</keyword>
<dbReference type="eggNOG" id="KOG2879">
    <property type="taxonomic scope" value="Eukaryota"/>
</dbReference>
<organism evidence="22">
    <name type="scientific">Chlorella variabilis</name>
    <name type="common">Green alga</name>
    <dbReference type="NCBI Taxonomy" id="554065"/>
    <lineage>
        <taxon>Eukaryota</taxon>
        <taxon>Viridiplantae</taxon>
        <taxon>Chlorophyta</taxon>
        <taxon>core chlorophytes</taxon>
        <taxon>Trebouxiophyceae</taxon>
        <taxon>Chlorellales</taxon>
        <taxon>Chlorellaceae</taxon>
        <taxon>Chlorella clade</taxon>
        <taxon>Chlorella</taxon>
    </lineage>
</organism>
<dbReference type="GO" id="GO:0005778">
    <property type="term" value="C:peroxisomal membrane"/>
    <property type="evidence" value="ECO:0007669"/>
    <property type="project" value="UniProtKB-SubCell"/>
</dbReference>
<comment type="similarity">
    <text evidence="3">Belongs to the pex2/pex10/pex12 family.</text>
</comment>
<evidence type="ECO:0000256" key="9">
    <source>
        <dbReference type="ARBA" id="ARBA00022786"/>
    </source>
</evidence>
<proteinExistence type="inferred from homology"/>
<accession>E1Z9P0</accession>
<dbReference type="SUPFAM" id="SSF57850">
    <property type="entry name" value="RING/U-box"/>
    <property type="match status" value="1"/>
</dbReference>
<dbReference type="GO" id="GO:0008270">
    <property type="term" value="F:zinc ion binding"/>
    <property type="evidence" value="ECO:0007669"/>
    <property type="project" value="UniProtKB-KW"/>
</dbReference>
<keyword evidence="4" id="KW-0813">Transport</keyword>
<dbReference type="InterPro" id="IPR017907">
    <property type="entry name" value="Znf_RING_CS"/>
</dbReference>
<dbReference type="InterPro" id="IPR025654">
    <property type="entry name" value="PEX2/10"/>
</dbReference>
<evidence type="ECO:0000256" key="14">
    <source>
        <dbReference type="ARBA" id="ARBA00023140"/>
    </source>
</evidence>
<comment type="catalytic activity">
    <reaction evidence="16">
        <text>[E2 ubiquitin-conjugating enzyme]-S-ubiquitinyl-L-cysteine + [acceptor protein]-L-cysteine = [E2 ubiquitin-conjugating enzyme]-L-cysteine + [acceptor protein]-S-ubiquitinyl-L-cysteine.</text>
        <dbReference type="EC" id="2.3.2.36"/>
    </reaction>
</comment>
<dbReference type="PANTHER" id="PTHR48178:SF1">
    <property type="entry name" value="PEROXISOME BIOGENESIS FACTOR 2"/>
    <property type="match status" value="1"/>
</dbReference>
<name>E1Z9P0_CHLVA</name>
<keyword evidence="22" id="KW-1185">Reference proteome</keyword>
<dbReference type="Pfam" id="PF00097">
    <property type="entry name" value="zf-C3HC4"/>
    <property type="match status" value="1"/>
</dbReference>
<dbReference type="KEGG" id="cvr:CHLNCDRAFT_34767"/>
<dbReference type="SMART" id="SM00184">
    <property type="entry name" value="RING"/>
    <property type="match status" value="1"/>
</dbReference>
<dbReference type="FunCoup" id="E1Z9P0">
    <property type="interactions" value="1447"/>
</dbReference>
<dbReference type="PROSITE" id="PS00518">
    <property type="entry name" value="ZF_RING_1"/>
    <property type="match status" value="1"/>
</dbReference>
<keyword evidence="7" id="KW-0479">Metal-binding</keyword>
<evidence type="ECO:0000259" key="20">
    <source>
        <dbReference type="PROSITE" id="PS50089"/>
    </source>
</evidence>
<evidence type="ECO:0000256" key="15">
    <source>
        <dbReference type="ARBA" id="ARBA00032511"/>
    </source>
</evidence>
<keyword evidence="6" id="KW-0812">Transmembrane</keyword>
<keyword evidence="9" id="KW-0833">Ubl conjugation pathway</keyword>
<dbReference type="Gene3D" id="3.30.40.10">
    <property type="entry name" value="Zinc/RING finger domain, C3HC4 (zinc finger)"/>
    <property type="match status" value="1"/>
</dbReference>
<evidence type="ECO:0000256" key="7">
    <source>
        <dbReference type="ARBA" id="ARBA00022723"/>
    </source>
</evidence>
<dbReference type="AlphaFoldDB" id="E1Z9P0"/>
<keyword evidence="14" id="KW-0576">Peroxisome</keyword>
<evidence type="ECO:0000256" key="3">
    <source>
        <dbReference type="ARBA" id="ARBA00008704"/>
    </source>
</evidence>
<comment type="pathway">
    <text evidence="2">Protein modification; protein ubiquitination.</text>
</comment>
<evidence type="ECO:0000256" key="1">
    <source>
        <dbReference type="ARBA" id="ARBA00004585"/>
    </source>
</evidence>
<dbReference type="EC" id="2.3.2.36" evidence="17"/>
<keyword evidence="5" id="KW-0808">Transferase</keyword>
<dbReference type="RefSeq" id="XP_005849658.1">
    <property type="nucleotide sequence ID" value="XM_005849596.1"/>
</dbReference>
<evidence type="ECO:0000313" key="22">
    <source>
        <dbReference type="Proteomes" id="UP000008141"/>
    </source>
</evidence>
<evidence type="ECO:0000256" key="13">
    <source>
        <dbReference type="ARBA" id="ARBA00023136"/>
    </source>
</evidence>
<keyword evidence="11" id="KW-0653">Protein transport</keyword>
<dbReference type="PANTHER" id="PTHR48178">
    <property type="entry name" value="PEROXISOME BIOGENESIS FACTOR 2"/>
    <property type="match status" value="1"/>
</dbReference>
<evidence type="ECO:0000256" key="6">
    <source>
        <dbReference type="ARBA" id="ARBA00022692"/>
    </source>
</evidence>